<dbReference type="EMBL" id="JAVRHV010000002">
    <property type="protein sequence ID" value="MDT0552678.1"/>
    <property type="molecule type" value="Genomic_DNA"/>
</dbReference>
<evidence type="ECO:0000313" key="1">
    <source>
        <dbReference type="EMBL" id="MDT0552678.1"/>
    </source>
</evidence>
<gene>
    <name evidence="1" type="ORF">RM519_05415</name>
</gene>
<evidence type="ECO:0000313" key="2">
    <source>
        <dbReference type="Proteomes" id="UP001252186"/>
    </source>
</evidence>
<dbReference type="RefSeq" id="WP_311592595.1">
    <property type="nucleotide sequence ID" value="NZ_JAVRHV010000002.1"/>
</dbReference>
<dbReference type="SUPFAM" id="SSF51445">
    <property type="entry name" value="(Trans)glycosidases"/>
    <property type="match status" value="1"/>
</dbReference>
<dbReference type="InterPro" id="IPR017853">
    <property type="entry name" value="GH"/>
</dbReference>
<comment type="caution">
    <text evidence="1">The sequence shown here is derived from an EMBL/GenBank/DDBJ whole genome shotgun (WGS) entry which is preliminary data.</text>
</comment>
<name>A0ABU2Y3A1_9FLAO</name>
<keyword evidence="2" id="KW-1185">Reference proteome</keyword>
<dbReference type="Proteomes" id="UP001252186">
    <property type="component" value="Unassembled WGS sequence"/>
</dbReference>
<proteinExistence type="predicted"/>
<accession>A0ABU2Y3A1</accession>
<reference evidence="1 2" key="1">
    <citation type="submission" date="2023-09" db="EMBL/GenBank/DDBJ databases">
        <authorList>
            <person name="Rey-Velasco X."/>
        </authorList>
    </citation>
    <scope>NUCLEOTIDE SEQUENCE [LARGE SCALE GENOMIC DNA]</scope>
    <source>
        <strain evidence="1 2">P050</strain>
    </source>
</reference>
<sequence>MKKNIVFIIVCVSVHVFGQVKSSESQFVLDMVFNNPGEAETFSKYTNPEFVKSRGINGMVPQWFVNCAITYDNFQENIIPKDSDTRKWINEKAKVIDAKLATCEEAAMPVYAFTDVFMAPKEIWEKFGDAIGQEEKNHSVLGSEKTEVLRRPSIQNPIVQDLMRAQIAGIFERFPTLDGLVIRFGETYLHDTPYHLGGKPVRQGEGGVEDHVLLLNILRDEICVKRNKKLFYRTWDFGWLHTRPNVYLEITNQLEPHENLVFSIKHTKGDFLRNHAFNPTLGIGNHQQIVEVQCQREYEGKGAHPNYVAKAVIDGFEEYEGRSGMQSLNDLKSNKNFKGVWTWSRGGGWKGPYISNELWIDLNTYVMSQWALNLDTSEESLFFKYAKDVLQLSDKDAQTLRKIALLSTDGVLRGHYSEIAGIHPTWIRDEFMGGLGIDSENKPSVNGKGKLNRNFYSILDKGLVDEVIQEKLEAVSIWKELERLSKSFTSGSLEVRDYIKVSSAYGRIKYEIIYNGWAIMLKGIEGDKNQLYQLKLMKDHIANYRNLWKEFKALTESNLQSATLYKPYAFDLNFKEFHGENGMEKTVNYFEKKTQ</sequence>
<organism evidence="1 2">
    <name type="scientific">Urechidicola vernalis</name>
    <dbReference type="NCBI Taxonomy" id="3075600"/>
    <lineage>
        <taxon>Bacteria</taxon>
        <taxon>Pseudomonadati</taxon>
        <taxon>Bacteroidota</taxon>
        <taxon>Flavobacteriia</taxon>
        <taxon>Flavobacteriales</taxon>
        <taxon>Flavobacteriaceae</taxon>
        <taxon>Urechidicola</taxon>
    </lineage>
</organism>
<protein>
    <submittedName>
        <fullName evidence="1">Uncharacterized protein</fullName>
    </submittedName>
</protein>